<feature type="transmembrane region" description="Helical" evidence="2">
    <location>
        <begin position="272"/>
        <end position="293"/>
    </location>
</feature>
<dbReference type="EMBL" id="JELX01001218">
    <property type="protein sequence ID" value="KYF59724.1"/>
    <property type="molecule type" value="Genomic_DNA"/>
</dbReference>
<evidence type="ECO:0000313" key="3">
    <source>
        <dbReference type="EMBL" id="KYF59724.1"/>
    </source>
</evidence>
<feature type="region of interest" description="Disordered" evidence="1">
    <location>
        <begin position="140"/>
        <end position="160"/>
    </location>
</feature>
<feature type="transmembrane region" description="Helical" evidence="2">
    <location>
        <begin position="205"/>
        <end position="222"/>
    </location>
</feature>
<dbReference type="InterPro" id="IPR024464">
    <property type="entry name" value="DUF2391"/>
</dbReference>
<keyword evidence="2" id="KW-0472">Membrane</keyword>
<feature type="transmembrane region" description="Helical" evidence="2">
    <location>
        <begin position="21"/>
        <end position="40"/>
    </location>
</feature>
<dbReference type="Proteomes" id="UP000075604">
    <property type="component" value="Unassembled WGS sequence"/>
</dbReference>
<name>A0A150PVL0_SORCE</name>
<feature type="transmembrane region" description="Helical" evidence="2">
    <location>
        <begin position="82"/>
        <end position="105"/>
    </location>
</feature>
<evidence type="ECO:0008006" key="5">
    <source>
        <dbReference type="Google" id="ProtNLM"/>
    </source>
</evidence>
<sequence>MAEPRAQQSDDPRGWRKEARDLSAAVAGGAIVGMPLLYTMEMWFRGTMLSEWHLGAILALTLVVSFLSSLESGFRSDDTLVGTAMEAVTSVGIGIVLSAAILALVGEISLDSAPSEVVGKILLQAAAVSIGAAFANAQVRGKSRTGDEPEDGEEAPEGDPEALQLRADLRDFSAAMAGSLLFTMNIASTEEIVMIASRLSPWRQLAMVGVSVALCYIILFASGFERHDVYVKSLFQSRAFETSMTCAVSLLMALVLLCLIGEREATSDPSTLVASVVTLGLPAIVGGAAGRLVV</sequence>
<accession>A0A150PVL0</accession>
<keyword evidence="2" id="KW-0812">Transmembrane</keyword>
<feature type="transmembrane region" description="Helical" evidence="2">
    <location>
        <begin position="117"/>
        <end position="135"/>
    </location>
</feature>
<protein>
    <recommendedName>
        <fullName evidence="5">Integral membrane protein</fullName>
    </recommendedName>
</protein>
<evidence type="ECO:0000313" key="4">
    <source>
        <dbReference type="Proteomes" id="UP000075604"/>
    </source>
</evidence>
<organism evidence="3 4">
    <name type="scientific">Sorangium cellulosum</name>
    <name type="common">Polyangium cellulosum</name>
    <dbReference type="NCBI Taxonomy" id="56"/>
    <lineage>
        <taxon>Bacteria</taxon>
        <taxon>Pseudomonadati</taxon>
        <taxon>Myxococcota</taxon>
        <taxon>Polyangia</taxon>
        <taxon>Polyangiales</taxon>
        <taxon>Polyangiaceae</taxon>
        <taxon>Sorangium</taxon>
    </lineage>
</organism>
<evidence type="ECO:0000256" key="2">
    <source>
        <dbReference type="SAM" id="Phobius"/>
    </source>
</evidence>
<feature type="transmembrane region" description="Helical" evidence="2">
    <location>
        <begin position="52"/>
        <end position="70"/>
    </location>
</feature>
<gene>
    <name evidence="3" type="ORF">BE04_26505</name>
</gene>
<comment type="caution">
    <text evidence="3">The sequence shown here is derived from an EMBL/GenBank/DDBJ whole genome shotgun (WGS) entry which is preliminary data.</text>
</comment>
<dbReference type="Pfam" id="PF09622">
    <property type="entry name" value="DUF2391"/>
    <property type="match status" value="1"/>
</dbReference>
<feature type="compositionally biased region" description="Acidic residues" evidence="1">
    <location>
        <begin position="148"/>
        <end position="160"/>
    </location>
</feature>
<evidence type="ECO:0000256" key="1">
    <source>
        <dbReference type="SAM" id="MobiDB-lite"/>
    </source>
</evidence>
<reference evidence="3 4" key="1">
    <citation type="submission" date="2014-02" db="EMBL/GenBank/DDBJ databases">
        <title>The small core and large imbalanced accessory genome model reveals a collaborative survival strategy of Sorangium cellulosum strains in nature.</title>
        <authorList>
            <person name="Han K."/>
            <person name="Peng R."/>
            <person name="Blom J."/>
            <person name="Li Y.-Z."/>
        </authorList>
    </citation>
    <scope>NUCLEOTIDE SEQUENCE [LARGE SCALE GENOMIC DNA]</scope>
    <source>
        <strain evidence="3 4">So0157-18</strain>
    </source>
</reference>
<feature type="transmembrane region" description="Helical" evidence="2">
    <location>
        <begin position="242"/>
        <end position="260"/>
    </location>
</feature>
<keyword evidence="2" id="KW-1133">Transmembrane helix</keyword>
<proteinExistence type="predicted"/>
<dbReference type="AlphaFoldDB" id="A0A150PVL0"/>